<dbReference type="AlphaFoldDB" id="A0A926D565"/>
<dbReference type="Pfam" id="PF12844">
    <property type="entry name" value="HTH_19"/>
    <property type="match status" value="1"/>
</dbReference>
<dbReference type="SUPFAM" id="SSF47413">
    <property type="entry name" value="lambda repressor-like DNA-binding domains"/>
    <property type="match status" value="1"/>
</dbReference>
<dbReference type="InterPro" id="IPR001387">
    <property type="entry name" value="Cro/C1-type_HTH"/>
</dbReference>
<dbReference type="GO" id="GO:0005829">
    <property type="term" value="C:cytosol"/>
    <property type="evidence" value="ECO:0007669"/>
    <property type="project" value="TreeGrafter"/>
</dbReference>
<keyword evidence="4" id="KW-1185">Reference proteome</keyword>
<evidence type="ECO:0000256" key="1">
    <source>
        <dbReference type="ARBA" id="ARBA00023125"/>
    </source>
</evidence>
<reference evidence="3" key="1">
    <citation type="submission" date="2020-08" db="EMBL/GenBank/DDBJ databases">
        <title>Genome public.</title>
        <authorList>
            <person name="Liu C."/>
            <person name="Sun Q."/>
        </authorList>
    </citation>
    <scope>NUCLEOTIDE SEQUENCE</scope>
    <source>
        <strain evidence="3">NSJ-53</strain>
    </source>
</reference>
<dbReference type="PANTHER" id="PTHR46797">
    <property type="entry name" value="HTH-TYPE TRANSCRIPTIONAL REGULATOR"/>
    <property type="match status" value="1"/>
</dbReference>
<comment type="caution">
    <text evidence="3">The sequence shown here is derived from an EMBL/GenBank/DDBJ whole genome shotgun (WGS) entry which is preliminary data.</text>
</comment>
<accession>A0A926D565</accession>
<gene>
    <name evidence="3" type="ORF">H8696_08770</name>
</gene>
<proteinExistence type="predicted"/>
<dbReference type="InterPro" id="IPR010982">
    <property type="entry name" value="Lambda_DNA-bd_dom_sf"/>
</dbReference>
<dbReference type="GO" id="GO:0003677">
    <property type="term" value="F:DNA binding"/>
    <property type="evidence" value="ECO:0007669"/>
    <property type="project" value="UniProtKB-KW"/>
</dbReference>
<evidence type="ECO:0000313" key="3">
    <source>
        <dbReference type="EMBL" id="MBC8531938.1"/>
    </source>
</evidence>
<evidence type="ECO:0000313" key="4">
    <source>
        <dbReference type="Proteomes" id="UP000623172"/>
    </source>
</evidence>
<dbReference type="InterPro" id="IPR050807">
    <property type="entry name" value="TransReg_Diox_bact_type"/>
</dbReference>
<dbReference type="PROSITE" id="PS50943">
    <property type="entry name" value="HTH_CROC1"/>
    <property type="match status" value="1"/>
</dbReference>
<dbReference type="Proteomes" id="UP000623172">
    <property type="component" value="Unassembled WGS sequence"/>
</dbReference>
<dbReference type="GO" id="GO:0003700">
    <property type="term" value="F:DNA-binding transcription factor activity"/>
    <property type="evidence" value="ECO:0007669"/>
    <property type="project" value="TreeGrafter"/>
</dbReference>
<keyword evidence="1" id="KW-0238">DNA-binding</keyword>
<dbReference type="Gene3D" id="1.10.260.40">
    <property type="entry name" value="lambda repressor-like DNA-binding domains"/>
    <property type="match status" value="1"/>
</dbReference>
<feature type="domain" description="HTH cro/C1-type" evidence="2">
    <location>
        <begin position="7"/>
        <end position="61"/>
    </location>
</feature>
<organism evidence="3 4">
    <name type="scientific">Gehongia tenuis</name>
    <dbReference type="NCBI Taxonomy" id="2763655"/>
    <lineage>
        <taxon>Bacteria</taxon>
        <taxon>Bacillati</taxon>
        <taxon>Bacillota</taxon>
        <taxon>Clostridia</taxon>
        <taxon>Christensenellales</taxon>
        <taxon>Christensenellaceae</taxon>
        <taxon>Gehongia</taxon>
    </lineage>
</organism>
<dbReference type="PANTHER" id="PTHR46797:SF1">
    <property type="entry name" value="METHYLPHOSPHONATE SYNTHASE"/>
    <property type="match status" value="1"/>
</dbReference>
<sequence>MGFSNRLRQLRVQNGCTLEEFSRIIGISAQSLSRYELGQRIPKVAVLAQIAKKLEVNPTWLMDGSNLVVEEEKATYSTLPDEDESNAALWGYGEKGVEVVELSLEEYEALKQVLQAMRNRNQE</sequence>
<dbReference type="RefSeq" id="WP_249316760.1">
    <property type="nucleotide sequence ID" value="NZ_JACRSR010000003.1"/>
</dbReference>
<dbReference type="SMART" id="SM00530">
    <property type="entry name" value="HTH_XRE"/>
    <property type="match status" value="1"/>
</dbReference>
<name>A0A926D565_9FIRM</name>
<protein>
    <submittedName>
        <fullName evidence="3">Helix-turn-helix domain-containing protein</fullName>
    </submittedName>
</protein>
<dbReference type="CDD" id="cd00093">
    <property type="entry name" value="HTH_XRE"/>
    <property type="match status" value="1"/>
</dbReference>
<dbReference type="EMBL" id="JACRSR010000003">
    <property type="protein sequence ID" value="MBC8531938.1"/>
    <property type="molecule type" value="Genomic_DNA"/>
</dbReference>
<evidence type="ECO:0000259" key="2">
    <source>
        <dbReference type="PROSITE" id="PS50943"/>
    </source>
</evidence>